<evidence type="ECO:0000259" key="1">
    <source>
        <dbReference type="Pfam" id="PF13474"/>
    </source>
</evidence>
<dbReference type="InterPro" id="IPR037401">
    <property type="entry name" value="SnoaL-like"/>
</dbReference>
<dbReference type="InterPro" id="IPR032710">
    <property type="entry name" value="NTF2-like_dom_sf"/>
</dbReference>
<comment type="caution">
    <text evidence="2">The sequence shown here is derived from an EMBL/GenBank/DDBJ whole genome shotgun (WGS) entry which is preliminary data.</text>
</comment>
<dbReference type="RefSeq" id="WP_342776938.1">
    <property type="nucleotide sequence ID" value="NZ_JBIUBA010000009.1"/>
</dbReference>
<dbReference type="Proteomes" id="UP000272729">
    <property type="component" value="Unassembled WGS sequence"/>
</dbReference>
<dbReference type="EMBL" id="RBXR01000001">
    <property type="protein sequence ID" value="RKT67419.1"/>
    <property type="molecule type" value="Genomic_DNA"/>
</dbReference>
<name>A0A495X1I9_9PSEU</name>
<feature type="domain" description="SnoaL-like" evidence="1">
    <location>
        <begin position="6"/>
        <end position="125"/>
    </location>
</feature>
<dbReference type="AlphaFoldDB" id="A0A495X1I9"/>
<evidence type="ECO:0000313" key="3">
    <source>
        <dbReference type="Proteomes" id="UP000272729"/>
    </source>
</evidence>
<accession>A0A495X1I9</accession>
<dbReference type="SUPFAM" id="SSF54427">
    <property type="entry name" value="NTF2-like"/>
    <property type="match status" value="1"/>
</dbReference>
<gene>
    <name evidence="2" type="ORF">DFJ66_0594</name>
</gene>
<sequence>MDEIGDLVARRAEAMRAGDAEALAADYLPEAVGFTLAPPLAHRGLTDPGSLRAWFSTFDGPVDFEVRDLEVVAGGDVAFCHSLNRLSAVPKGHPERFDLWFRATTGLRRVQGRWRIAHEHTSVPFHMDGSFAAAVGLRP</sequence>
<dbReference type="GO" id="GO:0016853">
    <property type="term" value="F:isomerase activity"/>
    <property type="evidence" value="ECO:0007669"/>
    <property type="project" value="UniProtKB-KW"/>
</dbReference>
<proteinExistence type="predicted"/>
<keyword evidence="3" id="KW-1185">Reference proteome</keyword>
<dbReference type="Pfam" id="PF13474">
    <property type="entry name" value="SnoaL_3"/>
    <property type="match status" value="1"/>
</dbReference>
<keyword evidence="2" id="KW-0413">Isomerase</keyword>
<organism evidence="2 3">
    <name type="scientific">Saccharothrix variisporea</name>
    <dbReference type="NCBI Taxonomy" id="543527"/>
    <lineage>
        <taxon>Bacteria</taxon>
        <taxon>Bacillati</taxon>
        <taxon>Actinomycetota</taxon>
        <taxon>Actinomycetes</taxon>
        <taxon>Pseudonocardiales</taxon>
        <taxon>Pseudonocardiaceae</taxon>
        <taxon>Saccharothrix</taxon>
    </lineage>
</organism>
<protein>
    <submittedName>
        <fullName evidence="2">Ketosteroid isomerase-like protein</fullName>
    </submittedName>
</protein>
<evidence type="ECO:0000313" key="2">
    <source>
        <dbReference type="EMBL" id="RKT67419.1"/>
    </source>
</evidence>
<dbReference type="Gene3D" id="3.10.450.50">
    <property type="match status" value="1"/>
</dbReference>
<reference evidence="2 3" key="1">
    <citation type="submission" date="2018-10" db="EMBL/GenBank/DDBJ databases">
        <title>Sequencing the genomes of 1000 actinobacteria strains.</title>
        <authorList>
            <person name="Klenk H.-P."/>
        </authorList>
    </citation>
    <scope>NUCLEOTIDE SEQUENCE [LARGE SCALE GENOMIC DNA]</scope>
    <source>
        <strain evidence="2 3">DSM 43911</strain>
    </source>
</reference>